<keyword evidence="2" id="KW-1185">Reference proteome</keyword>
<reference evidence="1 2" key="1">
    <citation type="submission" date="2024-09" db="EMBL/GenBank/DDBJ databases">
        <title>Genome sequencing and assembly of Phytophthora oleae, isolate VK10A, causative agent of rot of olive drupes.</title>
        <authorList>
            <person name="Conti Taguali S."/>
            <person name="Riolo M."/>
            <person name="La Spada F."/>
            <person name="Cacciola S.O."/>
            <person name="Dionisio G."/>
        </authorList>
    </citation>
    <scope>NUCLEOTIDE SEQUENCE [LARGE SCALE GENOMIC DNA]</scope>
    <source>
        <strain evidence="1 2">VK10A</strain>
    </source>
</reference>
<gene>
    <name evidence="1" type="ORF">V7S43_000241</name>
</gene>
<dbReference type="EMBL" id="JBIMZQ010000001">
    <property type="protein sequence ID" value="KAL3674286.1"/>
    <property type="molecule type" value="Genomic_DNA"/>
</dbReference>
<dbReference type="Proteomes" id="UP001632037">
    <property type="component" value="Unassembled WGS sequence"/>
</dbReference>
<name>A0ABD3G6I0_9STRA</name>
<evidence type="ECO:0000313" key="1">
    <source>
        <dbReference type="EMBL" id="KAL3674286.1"/>
    </source>
</evidence>
<organism evidence="1 2">
    <name type="scientific">Phytophthora oleae</name>
    <dbReference type="NCBI Taxonomy" id="2107226"/>
    <lineage>
        <taxon>Eukaryota</taxon>
        <taxon>Sar</taxon>
        <taxon>Stramenopiles</taxon>
        <taxon>Oomycota</taxon>
        <taxon>Peronosporomycetes</taxon>
        <taxon>Peronosporales</taxon>
        <taxon>Peronosporaceae</taxon>
        <taxon>Phytophthora</taxon>
    </lineage>
</organism>
<sequence length="113" mass="12487">MQNGDAHCQSALIQTLRFVLAPAHPLSRLERKEDGVFNSFNGDGEASCPISWLALRALVNADRQPAATGSAQRVLIPYKYMCKIHSHVANAGPDRIEMEAFDAPFHFSNCNFN</sequence>
<accession>A0ABD3G6I0</accession>
<evidence type="ECO:0000313" key="2">
    <source>
        <dbReference type="Proteomes" id="UP001632037"/>
    </source>
</evidence>
<proteinExistence type="predicted"/>
<dbReference type="AlphaFoldDB" id="A0ABD3G6I0"/>
<protein>
    <submittedName>
        <fullName evidence="1">Uncharacterized protein</fullName>
    </submittedName>
</protein>
<comment type="caution">
    <text evidence="1">The sequence shown here is derived from an EMBL/GenBank/DDBJ whole genome shotgun (WGS) entry which is preliminary data.</text>
</comment>